<keyword evidence="4" id="KW-1185">Reference proteome</keyword>
<dbReference type="InterPro" id="IPR000253">
    <property type="entry name" value="FHA_dom"/>
</dbReference>
<gene>
    <name evidence="3" type="ORF">SAMN05216214_11165</name>
</gene>
<reference evidence="3 4" key="1">
    <citation type="submission" date="2016-10" db="EMBL/GenBank/DDBJ databases">
        <authorList>
            <person name="de Groot N.N."/>
        </authorList>
    </citation>
    <scope>NUCLEOTIDE SEQUENCE [LARGE SCALE GENOMIC DNA]</scope>
    <source>
        <strain evidence="3 4">JCM 19513</strain>
    </source>
</reference>
<feature type="transmembrane region" description="Helical" evidence="1">
    <location>
        <begin position="256"/>
        <end position="274"/>
    </location>
</feature>
<keyword evidence="1" id="KW-1133">Transmembrane helix</keyword>
<dbReference type="SMART" id="SM00240">
    <property type="entry name" value="FHA"/>
    <property type="match status" value="2"/>
</dbReference>
<sequence length="275" mass="29358">MLKLHFRDQSQADRWLTEDSLLLGSGATATLQLQGQGISAEHARLEHEGGHYYLSDCGSEKGTYVNGERIGSRYQLRAGDVLRLGLTELELSDPNQRPARSHQPALWSLQVMQGEGQGKKFPLKGSLTLGRSVKCDACFEDPQLSRRHAEFFFRDGVLEVKDLGSANGILVNQKKVAAASLQPGDLVQMGGVLLLVIGPKVSGVQAHEEEDATLFMKALDLPKPVPQSVQSGRIEVPQTAPKAALAAAPASSKAPLLLGLSVLVLAVAAGVVLLA</sequence>
<dbReference type="PANTHER" id="PTHR23308">
    <property type="entry name" value="NUCLEAR INHIBITOR OF PROTEIN PHOSPHATASE-1"/>
    <property type="match status" value="1"/>
</dbReference>
<dbReference type="InterPro" id="IPR050923">
    <property type="entry name" value="Cell_Proc_Reg/RNA_Proc"/>
</dbReference>
<feature type="domain" description="FHA" evidence="2">
    <location>
        <begin position="127"/>
        <end position="176"/>
    </location>
</feature>
<dbReference type="SUPFAM" id="SSF49879">
    <property type="entry name" value="SMAD/FHA domain"/>
    <property type="match status" value="2"/>
</dbReference>
<dbReference type="STRING" id="1429083.GCA_001885685_02073"/>
<dbReference type="RefSeq" id="WP_074868960.1">
    <property type="nucleotide sequence ID" value="NZ_FOAS01000011.1"/>
</dbReference>
<evidence type="ECO:0000313" key="4">
    <source>
        <dbReference type="Proteomes" id="UP000185766"/>
    </source>
</evidence>
<evidence type="ECO:0000313" key="3">
    <source>
        <dbReference type="EMBL" id="SEL36779.1"/>
    </source>
</evidence>
<keyword evidence="1" id="KW-0812">Transmembrane</keyword>
<proteinExistence type="predicted"/>
<dbReference type="Pfam" id="PF00498">
    <property type="entry name" value="FHA"/>
    <property type="match status" value="2"/>
</dbReference>
<evidence type="ECO:0000259" key="2">
    <source>
        <dbReference type="PROSITE" id="PS50006"/>
    </source>
</evidence>
<organism evidence="3 4">
    <name type="scientific">Atopomonas hussainii</name>
    <dbReference type="NCBI Taxonomy" id="1429083"/>
    <lineage>
        <taxon>Bacteria</taxon>
        <taxon>Pseudomonadati</taxon>
        <taxon>Pseudomonadota</taxon>
        <taxon>Gammaproteobacteria</taxon>
        <taxon>Pseudomonadales</taxon>
        <taxon>Pseudomonadaceae</taxon>
        <taxon>Atopomonas</taxon>
    </lineage>
</organism>
<evidence type="ECO:0000256" key="1">
    <source>
        <dbReference type="SAM" id="Phobius"/>
    </source>
</evidence>
<protein>
    <submittedName>
        <fullName evidence="3">FHA domain-containing protein</fullName>
    </submittedName>
</protein>
<dbReference type="CDD" id="cd00060">
    <property type="entry name" value="FHA"/>
    <property type="match status" value="2"/>
</dbReference>
<dbReference type="InterPro" id="IPR008984">
    <property type="entry name" value="SMAD_FHA_dom_sf"/>
</dbReference>
<dbReference type="PROSITE" id="PS50006">
    <property type="entry name" value="FHA_DOMAIN"/>
    <property type="match status" value="2"/>
</dbReference>
<dbReference type="AlphaFoldDB" id="A0A1H7PMF3"/>
<dbReference type="EMBL" id="FOAS01000011">
    <property type="protein sequence ID" value="SEL36779.1"/>
    <property type="molecule type" value="Genomic_DNA"/>
</dbReference>
<dbReference type="Gene3D" id="2.60.200.20">
    <property type="match status" value="2"/>
</dbReference>
<feature type="domain" description="FHA" evidence="2">
    <location>
        <begin position="21"/>
        <end position="70"/>
    </location>
</feature>
<keyword evidence="1" id="KW-0472">Membrane</keyword>
<name>A0A1H7PMF3_9GAMM</name>
<accession>A0A1H7PMF3</accession>
<dbReference type="Proteomes" id="UP000185766">
    <property type="component" value="Unassembled WGS sequence"/>
</dbReference>